<organism evidence="8">
    <name type="scientific">Onchocerca ochengi</name>
    <name type="common">Filarial nematode worm</name>
    <dbReference type="NCBI Taxonomy" id="42157"/>
    <lineage>
        <taxon>Eukaryota</taxon>
        <taxon>Metazoa</taxon>
        <taxon>Ecdysozoa</taxon>
        <taxon>Nematoda</taxon>
        <taxon>Chromadorea</taxon>
        <taxon>Rhabditida</taxon>
        <taxon>Spirurina</taxon>
        <taxon>Spiruromorpha</taxon>
        <taxon>Filarioidea</taxon>
        <taxon>Onchocercidae</taxon>
        <taxon>Onchocerca</taxon>
    </lineage>
</organism>
<proteinExistence type="predicted"/>
<reference evidence="6 7" key="2">
    <citation type="submission" date="2018-08" db="EMBL/GenBank/DDBJ databases">
        <authorList>
            <person name="Laetsch R D."/>
            <person name="Stevens L."/>
            <person name="Kumar S."/>
            <person name="Blaxter L. M."/>
        </authorList>
    </citation>
    <scope>NUCLEOTIDE SEQUENCE [LARGE SCALE GENOMIC DNA]</scope>
</reference>
<dbReference type="PANTHER" id="PTHR46091:SF3">
    <property type="entry name" value="AMINE OXIDASE DOMAIN-CONTAINING PROTEIN"/>
    <property type="match status" value="1"/>
</dbReference>
<gene>
    <name evidence="6" type="ORF">NOO_LOCUS10611</name>
</gene>
<keyword evidence="3" id="KW-0274">FAD</keyword>
<dbReference type="EMBL" id="UYRW01006267">
    <property type="protein sequence ID" value="VDM94338.1"/>
    <property type="molecule type" value="Genomic_DNA"/>
</dbReference>
<dbReference type="AlphaFoldDB" id="A0A182ER46"/>
<name>A0A182ER46_ONCOC</name>
<evidence type="ECO:0000313" key="8">
    <source>
        <dbReference type="WBParaSite" id="nOo.2.0.1.t10611-RA"/>
    </source>
</evidence>
<dbReference type="Proteomes" id="UP000271087">
    <property type="component" value="Unassembled WGS sequence"/>
</dbReference>
<dbReference type="InterPro" id="IPR052206">
    <property type="entry name" value="Retinol_saturase"/>
</dbReference>
<evidence type="ECO:0000256" key="1">
    <source>
        <dbReference type="ARBA" id="ARBA00022630"/>
    </source>
</evidence>
<sequence length="195" mass="22383">ITSSLSSSAAAEYNCPPQIFICFPSAKDPTWDERNPGISTCQLISLTNPAWFEEFRDKSKKKSLKRLNRDKYDELKHQIGESMLSQFLTLFPNLKSHITYVEFSTPLTQQYYMGNAHGEFYSLTQQIDRFKLKFWSELRCKTDLPGLYLSGQDVLFCGIGSVLYSGLITAGNILGRNLLQDLKEAYNKQMDHDRK</sequence>
<evidence type="ECO:0000313" key="7">
    <source>
        <dbReference type="Proteomes" id="UP000271087"/>
    </source>
</evidence>
<accession>A0A182ER46</accession>
<keyword evidence="5" id="KW-0520">NAD</keyword>
<keyword evidence="1" id="KW-0285">Flavoprotein</keyword>
<dbReference type="OrthoDB" id="38045at2759"/>
<reference evidence="8" key="1">
    <citation type="submission" date="2016-06" db="UniProtKB">
        <authorList>
            <consortium name="WormBaseParasite"/>
        </authorList>
    </citation>
    <scope>IDENTIFICATION</scope>
</reference>
<evidence type="ECO:0000256" key="2">
    <source>
        <dbReference type="ARBA" id="ARBA00022729"/>
    </source>
</evidence>
<evidence type="ECO:0000256" key="3">
    <source>
        <dbReference type="ARBA" id="ARBA00022827"/>
    </source>
</evidence>
<dbReference type="PANTHER" id="PTHR46091">
    <property type="entry name" value="BLR7054 PROTEIN"/>
    <property type="match status" value="1"/>
</dbReference>
<keyword evidence="7" id="KW-1185">Reference proteome</keyword>
<protein>
    <submittedName>
        <fullName evidence="8">Prenylcys_lyase domain-containing protein</fullName>
    </submittedName>
</protein>
<dbReference type="WBParaSite" id="nOo.2.0.1.t10611-RA">
    <property type="protein sequence ID" value="nOo.2.0.1.t10611-RA"/>
    <property type="gene ID" value="nOo.2.0.1.g10611"/>
</dbReference>
<keyword evidence="4" id="KW-0521">NADP</keyword>
<evidence type="ECO:0000256" key="5">
    <source>
        <dbReference type="ARBA" id="ARBA00023027"/>
    </source>
</evidence>
<evidence type="ECO:0000256" key="4">
    <source>
        <dbReference type="ARBA" id="ARBA00022857"/>
    </source>
</evidence>
<keyword evidence="2" id="KW-0732">Signal</keyword>
<dbReference type="STRING" id="42157.A0A182ER46"/>
<evidence type="ECO:0000313" key="6">
    <source>
        <dbReference type="EMBL" id="VDM94338.1"/>
    </source>
</evidence>